<dbReference type="InterPro" id="IPR043502">
    <property type="entry name" value="DNA/RNA_pol_sf"/>
</dbReference>
<dbReference type="PANTHER" id="PTHR11439">
    <property type="entry name" value="GAG-POL-RELATED RETROTRANSPOSON"/>
    <property type="match status" value="1"/>
</dbReference>
<gene>
    <name evidence="2" type="ORF">CXB51_018766</name>
</gene>
<comment type="caution">
    <text evidence="2">The sequence shown here is derived from an EMBL/GenBank/DDBJ whole genome shotgun (WGS) entry which is preliminary data.</text>
</comment>
<protein>
    <recommendedName>
        <fullName evidence="1">Reverse transcriptase Ty1/copia-type domain-containing protein</fullName>
    </recommendedName>
</protein>
<name>A0A8J5ZGZ8_9ROSI</name>
<dbReference type="GO" id="GO:0003676">
    <property type="term" value="F:nucleic acid binding"/>
    <property type="evidence" value="ECO:0007669"/>
    <property type="project" value="InterPro"/>
</dbReference>
<dbReference type="Proteomes" id="UP000701853">
    <property type="component" value="Chromosome 7"/>
</dbReference>
<dbReference type="InterPro" id="IPR013103">
    <property type="entry name" value="RVT_2"/>
</dbReference>
<accession>A0A8J5ZGZ8</accession>
<evidence type="ECO:0000313" key="3">
    <source>
        <dbReference type="Proteomes" id="UP000701853"/>
    </source>
</evidence>
<dbReference type="SUPFAM" id="SSF56672">
    <property type="entry name" value="DNA/RNA polymerases"/>
    <property type="match status" value="1"/>
</dbReference>
<evidence type="ECO:0000259" key="1">
    <source>
        <dbReference type="Pfam" id="PF07727"/>
    </source>
</evidence>
<evidence type="ECO:0000313" key="2">
    <source>
        <dbReference type="EMBL" id="KAG8488029.1"/>
    </source>
</evidence>
<dbReference type="InterPro" id="IPR012337">
    <property type="entry name" value="RNaseH-like_sf"/>
</dbReference>
<feature type="domain" description="Reverse transcriptase Ty1/copia-type" evidence="1">
    <location>
        <begin position="313"/>
        <end position="393"/>
    </location>
</feature>
<feature type="domain" description="Reverse transcriptase Ty1/copia-type" evidence="1">
    <location>
        <begin position="401"/>
        <end position="532"/>
    </location>
</feature>
<reference evidence="2 3" key="1">
    <citation type="journal article" date="2021" name="bioRxiv">
        <title>The Gossypium anomalum genome as a resource for cotton improvement and evolutionary analysis of hybrid incompatibility.</title>
        <authorList>
            <person name="Grover C.E."/>
            <person name="Yuan D."/>
            <person name="Arick M.A."/>
            <person name="Miller E.R."/>
            <person name="Hu G."/>
            <person name="Peterson D.G."/>
            <person name="Wendel J.F."/>
            <person name="Udall J.A."/>
        </authorList>
    </citation>
    <scope>NUCLEOTIDE SEQUENCE [LARGE SCALE GENOMIC DNA]</scope>
    <source>
        <strain evidence="2">JFW-Udall</strain>
        <tissue evidence="2">Leaf</tissue>
    </source>
</reference>
<dbReference type="Pfam" id="PF07727">
    <property type="entry name" value="RVT_2"/>
    <property type="match status" value="2"/>
</dbReference>
<sequence>MATLTDVSPYTGTGQVSIGNGESVSIDNVGSSNILAGFRLLRLRDVLHVPTYIQTRKTLLVGHMHDGLYRFDFSQAGSCETKTEVPRYFSQFYKMIQVQFGQSIKMLQTDGEQNGVVERRHRHIVDMGLTLLAKASMPLKYWSDAFSHVVHLINRLPAPVLQNFSPYEKLYKKGYRCLAADGRVYISRHVLFDELEFPFQTGFSCSQYGGPVQFSHQYSHVPASSDSSLSCSRTVVPGPSPVSSSFPSVLRSLSTISFPGAVSAEVTVPASPVQSPSSDVPHAVNMRSSSPANCHPMHTRPKSGAEYEALISNHTWDLVPLPAGCLAVGCKWIFEINRNADGSIAKYKGRLVVKGYLQEAGVNFYETFSLVVKPTTVRVMLALAVSRGWSLRQHNGDGQPLVCRLRKALYGLKQAPRAWFHKLREFLLNTWFVASKADSSLFIRQTGTQFLYVLVYVDDIIVTGTDSGEIEDFVKDLHDIFSLKDLGQLSYFLGIEVTCTSHSVFLSQKKYILDLLQHASMANSKPSPTPMVTSCKLSVHEGTPVEDEHLFRNVVGALQYVVIIRPDIAFSVNKACLFMHRPLDTHYKVVKRILRYLRGTLDFGLCFTRTSKLFLEGYFNASWASDTDNRRSTFGFCVFLGGNPISWSSRKQYVVSCSTTEVEYRSLAQCDSSAAVAVANNPVMDSKFKHVELDLFFIKERVANGSFQVGHISSQDQVADILTKPLSVGLFDRFRHILRVLSKEEGSLLGGRS</sequence>
<keyword evidence="3" id="KW-1185">Reference proteome</keyword>
<dbReference type="CDD" id="cd09272">
    <property type="entry name" value="RNase_HI_RT_Ty1"/>
    <property type="match status" value="1"/>
</dbReference>
<dbReference type="PANTHER" id="PTHR11439:SF455">
    <property type="entry name" value="RLK (RECEPTOR-LIKE PROTEIN KINASE) 8, PUTATIVE-RELATED"/>
    <property type="match status" value="1"/>
</dbReference>
<dbReference type="AlphaFoldDB" id="A0A8J5ZGZ8"/>
<organism evidence="2 3">
    <name type="scientific">Gossypium anomalum</name>
    <dbReference type="NCBI Taxonomy" id="47600"/>
    <lineage>
        <taxon>Eukaryota</taxon>
        <taxon>Viridiplantae</taxon>
        <taxon>Streptophyta</taxon>
        <taxon>Embryophyta</taxon>
        <taxon>Tracheophyta</taxon>
        <taxon>Spermatophyta</taxon>
        <taxon>Magnoliopsida</taxon>
        <taxon>eudicotyledons</taxon>
        <taxon>Gunneridae</taxon>
        <taxon>Pentapetalae</taxon>
        <taxon>rosids</taxon>
        <taxon>malvids</taxon>
        <taxon>Malvales</taxon>
        <taxon>Malvaceae</taxon>
        <taxon>Malvoideae</taxon>
        <taxon>Gossypium</taxon>
    </lineage>
</organism>
<dbReference type="Gene3D" id="3.30.420.10">
    <property type="entry name" value="Ribonuclease H-like superfamily/Ribonuclease H"/>
    <property type="match status" value="1"/>
</dbReference>
<proteinExistence type="predicted"/>
<dbReference type="SUPFAM" id="SSF53098">
    <property type="entry name" value="Ribonuclease H-like"/>
    <property type="match status" value="1"/>
</dbReference>
<dbReference type="InterPro" id="IPR036397">
    <property type="entry name" value="RNaseH_sf"/>
</dbReference>
<dbReference type="EMBL" id="JAHUZN010000007">
    <property type="protein sequence ID" value="KAG8488029.1"/>
    <property type="molecule type" value="Genomic_DNA"/>
</dbReference>
<dbReference type="OrthoDB" id="1737296at2759"/>